<dbReference type="OrthoDB" id="8063979at2759"/>
<evidence type="ECO:0000313" key="2">
    <source>
        <dbReference type="Proteomes" id="UP000499080"/>
    </source>
</evidence>
<dbReference type="InterPro" id="IPR012337">
    <property type="entry name" value="RNaseH-like_sf"/>
</dbReference>
<dbReference type="AlphaFoldDB" id="A0A4Y1ZWF1"/>
<dbReference type="Gene3D" id="3.30.420.10">
    <property type="entry name" value="Ribonuclease H-like superfamily/Ribonuclease H"/>
    <property type="match status" value="1"/>
</dbReference>
<name>A0A4Y1ZWF1_ARAVE</name>
<keyword evidence="2" id="KW-1185">Reference proteome</keyword>
<gene>
    <name evidence="1" type="ORF">AVEN_54305_1</name>
</gene>
<sequence length="169" mass="18948">MEVSAIHHRSLSYHTNNCPAVYATITGAYHTTPTTVLQSITGILPLYLRAEQEAVYVRVARLRRREYFLGQEISKPKTPSSDKILLNLILTIELIFRPPYTDSKGSNIYTDGSKMEGKAGSALVALQDNTQLHEWMAKLQPENSVLKAEILAIHEAIIWAIEQNVVCNI</sequence>
<comment type="caution">
    <text evidence="1">The sequence shown here is derived from an EMBL/GenBank/DDBJ whole genome shotgun (WGS) entry which is preliminary data.</text>
</comment>
<organism evidence="1 2">
    <name type="scientific">Araneus ventricosus</name>
    <name type="common">Orbweaver spider</name>
    <name type="synonym">Epeira ventricosa</name>
    <dbReference type="NCBI Taxonomy" id="182803"/>
    <lineage>
        <taxon>Eukaryota</taxon>
        <taxon>Metazoa</taxon>
        <taxon>Ecdysozoa</taxon>
        <taxon>Arthropoda</taxon>
        <taxon>Chelicerata</taxon>
        <taxon>Arachnida</taxon>
        <taxon>Araneae</taxon>
        <taxon>Araneomorphae</taxon>
        <taxon>Entelegynae</taxon>
        <taxon>Araneoidea</taxon>
        <taxon>Araneidae</taxon>
        <taxon>Araneus</taxon>
    </lineage>
</organism>
<dbReference type="SUPFAM" id="SSF53098">
    <property type="entry name" value="Ribonuclease H-like"/>
    <property type="match status" value="1"/>
</dbReference>
<dbReference type="GO" id="GO:0003676">
    <property type="term" value="F:nucleic acid binding"/>
    <property type="evidence" value="ECO:0007669"/>
    <property type="project" value="InterPro"/>
</dbReference>
<protein>
    <submittedName>
        <fullName evidence="1">Uncharacterized protein</fullName>
    </submittedName>
</protein>
<dbReference type="Proteomes" id="UP000499080">
    <property type="component" value="Unassembled WGS sequence"/>
</dbReference>
<reference evidence="1 2" key="1">
    <citation type="journal article" date="2019" name="Sci. Rep.">
        <title>Orb-weaving spider Araneus ventricosus genome elucidates the spidroin gene catalogue.</title>
        <authorList>
            <person name="Kono N."/>
            <person name="Nakamura H."/>
            <person name="Ohtoshi R."/>
            <person name="Moran D.A.P."/>
            <person name="Shinohara A."/>
            <person name="Yoshida Y."/>
            <person name="Fujiwara M."/>
            <person name="Mori M."/>
            <person name="Tomita M."/>
            <person name="Arakawa K."/>
        </authorList>
    </citation>
    <scope>NUCLEOTIDE SEQUENCE [LARGE SCALE GENOMIC DNA]</scope>
</reference>
<evidence type="ECO:0000313" key="1">
    <source>
        <dbReference type="EMBL" id="GBL71669.1"/>
    </source>
</evidence>
<accession>A0A4Y1ZWF1</accession>
<dbReference type="InterPro" id="IPR036397">
    <property type="entry name" value="RNaseH_sf"/>
</dbReference>
<proteinExistence type="predicted"/>
<dbReference type="EMBL" id="BGPR01078709">
    <property type="protein sequence ID" value="GBL71669.1"/>
    <property type="molecule type" value="Genomic_DNA"/>
</dbReference>